<dbReference type="OrthoDB" id="10065625at2759"/>
<proteinExistence type="predicted"/>
<keyword evidence="2" id="KW-1185">Reference proteome</keyword>
<organism evidence="1 2">
    <name type="scientific">Funneliformis caledonium</name>
    <dbReference type="NCBI Taxonomy" id="1117310"/>
    <lineage>
        <taxon>Eukaryota</taxon>
        <taxon>Fungi</taxon>
        <taxon>Fungi incertae sedis</taxon>
        <taxon>Mucoromycota</taxon>
        <taxon>Glomeromycotina</taxon>
        <taxon>Glomeromycetes</taxon>
        <taxon>Glomerales</taxon>
        <taxon>Glomeraceae</taxon>
        <taxon>Funneliformis</taxon>
    </lineage>
</organism>
<protein>
    <submittedName>
        <fullName evidence="1">12171_t:CDS:1</fullName>
    </submittedName>
</protein>
<dbReference type="EMBL" id="CAJVPQ010003285">
    <property type="protein sequence ID" value="CAG8623743.1"/>
    <property type="molecule type" value="Genomic_DNA"/>
</dbReference>
<sequence length="104" mass="11906">MNIPSVPHCLFIPITIGFLQTNLYYETSNTPDEFLPYQPQDTIVNTPSSEIKWNDNKRKEILKALAKKQEGIGDVTIKKKLWKHASILVSDEKNIYSPKQCATK</sequence>
<evidence type="ECO:0000313" key="2">
    <source>
        <dbReference type="Proteomes" id="UP000789570"/>
    </source>
</evidence>
<evidence type="ECO:0000313" key="1">
    <source>
        <dbReference type="EMBL" id="CAG8623743.1"/>
    </source>
</evidence>
<comment type="caution">
    <text evidence="1">The sequence shown here is derived from an EMBL/GenBank/DDBJ whole genome shotgun (WGS) entry which is preliminary data.</text>
</comment>
<dbReference type="Proteomes" id="UP000789570">
    <property type="component" value="Unassembled WGS sequence"/>
</dbReference>
<dbReference type="AlphaFoldDB" id="A0A9N9D3D7"/>
<gene>
    <name evidence="1" type="ORF">FCALED_LOCUS9693</name>
</gene>
<reference evidence="1" key="1">
    <citation type="submission" date="2021-06" db="EMBL/GenBank/DDBJ databases">
        <authorList>
            <person name="Kallberg Y."/>
            <person name="Tangrot J."/>
            <person name="Rosling A."/>
        </authorList>
    </citation>
    <scope>NUCLEOTIDE SEQUENCE</scope>
    <source>
        <strain evidence="1">UK204</strain>
    </source>
</reference>
<accession>A0A9N9D3D7</accession>
<name>A0A9N9D3D7_9GLOM</name>